<evidence type="ECO:0000313" key="3">
    <source>
        <dbReference type="Proteomes" id="UP000683360"/>
    </source>
</evidence>
<dbReference type="OrthoDB" id="6171879at2759"/>
<comment type="caution">
    <text evidence="2">The sequence shown here is derived from an EMBL/GenBank/DDBJ whole genome shotgun (WGS) entry which is preliminary data.</text>
</comment>
<name>A0A8S3UYQ4_MYTED</name>
<keyword evidence="3" id="KW-1185">Reference proteome</keyword>
<proteinExistence type="predicted"/>
<dbReference type="AlphaFoldDB" id="A0A8S3UYQ4"/>
<dbReference type="Proteomes" id="UP000683360">
    <property type="component" value="Unassembled WGS sequence"/>
</dbReference>
<sequence length="616" mass="69585">MNGDKSVNNEPDLIYTELQPCSLQCSQNTYIQNNFDTEITSNSSQDIVRQFLGSQSEHMANPFDYTLSTNMSNQDPDPKKLVLQSIEDQCNGLPKDTFVTRLVQFCDNDAIALEQLRLQYFVMAKQRPDFPFASAILKKRMQPKTKKGEPLVNKLGRDCFSLRLATKGEFCDDLKEALSIKPSLRDTPCVDDLVTSTPQLYVDSSIRDTLIHVESSIIELKIAHENDKSALLCKIDSLQKQNVKLNDDFTKQKERMNNIQNQLNLARTANNKLNDNLACVKSELKSVSLKQVDLANDNSNTTETMRSANNKIKEIELVIENNKTAVSKCEARISKVSVVANETKTRLNSEASRITNISDIRSTGICSVKSKVLLLSDQVKDVNTALEDFQTKINSSMTSTSELRRRVVNVEKNVQASKREVMTYAAAAVQTADKSVSVVPLDSPIRSETPRTSTSCPTLPAHDRIHVSQETISKTDNQIRNMSTSSKTTNIQANDTNSISVHFPRSVCNPKTSDFKGFTRKSRRVSRFYIGGIDKSCSSEDNMRYFLSERNIRVTFLRYFNRPSKRTAAAQLNIVADDEHLITHPEFWPQGIYMKQWLPWEQFASEHSITLHNDCC</sequence>
<reference evidence="2" key="1">
    <citation type="submission" date="2021-03" db="EMBL/GenBank/DDBJ databases">
        <authorList>
            <person name="Bekaert M."/>
        </authorList>
    </citation>
    <scope>NUCLEOTIDE SEQUENCE</scope>
</reference>
<keyword evidence="1" id="KW-0175">Coiled coil</keyword>
<organism evidence="2 3">
    <name type="scientific">Mytilus edulis</name>
    <name type="common">Blue mussel</name>
    <dbReference type="NCBI Taxonomy" id="6550"/>
    <lineage>
        <taxon>Eukaryota</taxon>
        <taxon>Metazoa</taxon>
        <taxon>Spiralia</taxon>
        <taxon>Lophotrochozoa</taxon>
        <taxon>Mollusca</taxon>
        <taxon>Bivalvia</taxon>
        <taxon>Autobranchia</taxon>
        <taxon>Pteriomorphia</taxon>
        <taxon>Mytilida</taxon>
        <taxon>Mytiloidea</taxon>
        <taxon>Mytilidae</taxon>
        <taxon>Mytilinae</taxon>
        <taxon>Mytilus</taxon>
    </lineage>
</organism>
<evidence type="ECO:0000313" key="2">
    <source>
        <dbReference type="EMBL" id="CAG2246340.1"/>
    </source>
</evidence>
<dbReference type="EMBL" id="CAJPWZ010002855">
    <property type="protein sequence ID" value="CAG2246340.1"/>
    <property type="molecule type" value="Genomic_DNA"/>
</dbReference>
<feature type="coiled-coil region" evidence="1">
    <location>
        <begin position="228"/>
        <end position="325"/>
    </location>
</feature>
<gene>
    <name evidence="2" type="ORF">MEDL_58331</name>
</gene>
<evidence type="ECO:0000256" key="1">
    <source>
        <dbReference type="SAM" id="Coils"/>
    </source>
</evidence>
<protein>
    <submittedName>
        <fullName evidence="2">Uncharacterized protein</fullName>
    </submittedName>
</protein>
<accession>A0A8S3UYQ4</accession>